<gene>
    <name evidence="1" type="ORF">LCGC14_2096960</name>
</gene>
<evidence type="ECO:0000313" key="1">
    <source>
        <dbReference type="EMBL" id="KKL71232.1"/>
    </source>
</evidence>
<sequence>MNMQTKLIQLDEATHTYRDENGVIIPSVTQILESVFPFKYGNDYVNQRGKAVHTACDLIDTGKLDWDTVDKRIEGYAWAYQKFLSEVKPIYVASEQIVYSEVYGYCGTLDRHTSRILFDIKTGIKVFTHAMQTAGYVEAVGLRLKRKCLYLKDNGNYEVVAYTDGSDIFNFLACLKIFNIKKKEGLI</sequence>
<reference evidence="1" key="1">
    <citation type="journal article" date="2015" name="Nature">
        <title>Complex archaea that bridge the gap between prokaryotes and eukaryotes.</title>
        <authorList>
            <person name="Spang A."/>
            <person name="Saw J.H."/>
            <person name="Jorgensen S.L."/>
            <person name="Zaremba-Niedzwiedzka K."/>
            <person name="Martijn J."/>
            <person name="Lind A.E."/>
            <person name="van Eijk R."/>
            <person name="Schleper C."/>
            <person name="Guy L."/>
            <person name="Ettema T.J."/>
        </authorList>
    </citation>
    <scope>NUCLEOTIDE SEQUENCE</scope>
</reference>
<dbReference type="AlphaFoldDB" id="A0A0F9H7N2"/>
<name>A0A0F9H7N2_9ZZZZ</name>
<protein>
    <submittedName>
        <fullName evidence="1">Uncharacterized protein</fullName>
    </submittedName>
</protein>
<organism evidence="1">
    <name type="scientific">marine sediment metagenome</name>
    <dbReference type="NCBI Taxonomy" id="412755"/>
    <lineage>
        <taxon>unclassified sequences</taxon>
        <taxon>metagenomes</taxon>
        <taxon>ecological metagenomes</taxon>
    </lineage>
</organism>
<comment type="caution">
    <text evidence="1">The sequence shown here is derived from an EMBL/GenBank/DDBJ whole genome shotgun (WGS) entry which is preliminary data.</text>
</comment>
<dbReference type="EMBL" id="LAZR01025653">
    <property type="protein sequence ID" value="KKL71232.1"/>
    <property type="molecule type" value="Genomic_DNA"/>
</dbReference>
<accession>A0A0F9H7N2</accession>
<proteinExistence type="predicted"/>